<accession>A0A1Y2DJL1</accession>
<sequence>MANKGRKEKEDKDKDIIKYYGIWKSVQRYDYEEDKDSEKINFQTNHGILCRESFDSPTLLILKNLSELQIYEHSLETNIIKSYELDNSVKKIKKPAAYFGITEEINYSIFVFGGLYFNKRNQIEFTDKLYRISLKNKTILEVEIKNGEKEETPSARCGSTLNYVSFPFPHLLLFGGVTDEGKFSNELWCFNILQLRWDKVKTTGFIPPPMELHSTLIWNKSLIIVGGLIKENDVYETSDYIYWLDLERAVWHRVSGNKKINRANHSMQAYQDELIIYGGFRTNSVENKFNNETPIKSNYTKFHKDVLIESEILNDINVIHLTSLEVDDIYFDNDVPGIKMLPLSGTSSFINRNVFGIFGGVNIKKDKNELEENLCYYTCEIGAPPSPYHVIPYNINCSSFDLVWKETCDMNSKFYMKRTYSIEIARLSNDTDLTAIDGMQPIYLGEKTKCHVNKVIFGNKFVTPLYPDTNYRIRTYSFTKFNDFERMAFPEAIVKTAPCDIIRLPNPCYYFFEKENLFIFDWINENKNKYPCIHTKYYFSALPLYMENSKNSKPTLKTDLNSTILYIGLKREISFTMDQLLKILSEECKGYETIKDKSKCYILFRIEQYNLVRDQVALFDSKQVMVVLSDNKFEKFIGENEINSFLDEFEIINFIDKDDENQSETETKRTRSTRATRSRIRNKYPMRRKRAKSDNASDNGSSNTEDKELKFNFITDIASSKRTKKFYKNSGAMFSLKLFINSTLIDLKYEYYDKDTIEKNKKPLSIKMENNVIYNEKTIYTKLNNYFENTSEDSSKKEKVVFSRNETEKYNTYYSKENIKKFKEAFFETINIKRRKNYSRESIGDPEKKSWELNRIPPKYICFGTINSSLCLNTLNNELYFTGNINLEKRQLQKFLTDNERRAIFTFMKYNKEYIFKTYSPYINETLKNEENFESDDSVRSIRSLRSERSSSLKPFKRRNHERTYSWNERSSSKYYKSSKGERLSKLGHYSESEDSSKSDESLKNEPTSISYPDSLSSFISKTSNTININDILSKIENDNDNKFIKFAFLDKNKMKYIICINDQKKFKPNDVSLFII</sequence>
<evidence type="ECO:0000313" key="4">
    <source>
        <dbReference type="EMBL" id="ORY59379.1"/>
    </source>
</evidence>
<dbReference type="OrthoDB" id="45365at2759"/>
<dbReference type="Proteomes" id="UP000193920">
    <property type="component" value="Unassembled WGS sequence"/>
</dbReference>
<evidence type="ECO:0000256" key="1">
    <source>
        <dbReference type="ARBA" id="ARBA00022441"/>
    </source>
</evidence>
<protein>
    <recommendedName>
        <fullName evidence="6">Galactose oxidase</fullName>
    </recommendedName>
</protein>
<dbReference type="AlphaFoldDB" id="A0A1Y2DJL1"/>
<dbReference type="Gene3D" id="2.120.10.80">
    <property type="entry name" value="Kelch-type beta propeller"/>
    <property type="match status" value="1"/>
</dbReference>
<dbReference type="Pfam" id="PF24681">
    <property type="entry name" value="Kelch_KLHDC2_KLHL20_DRC7"/>
    <property type="match status" value="1"/>
</dbReference>
<dbReference type="STRING" id="1754190.A0A1Y2DJL1"/>
<keyword evidence="5" id="KW-1185">Reference proteome</keyword>
<feature type="compositionally biased region" description="Polar residues" evidence="3">
    <location>
        <begin position="694"/>
        <end position="703"/>
    </location>
</feature>
<dbReference type="SUPFAM" id="SSF117281">
    <property type="entry name" value="Kelch motif"/>
    <property type="match status" value="1"/>
</dbReference>
<feature type="region of interest" description="Disordered" evidence="3">
    <location>
        <begin position="662"/>
        <end position="704"/>
    </location>
</feature>
<name>A0A1Y2DJL1_9FUNG</name>
<gene>
    <name evidence="4" type="ORF">LY90DRAFT_246773</name>
</gene>
<feature type="compositionally biased region" description="Basic residues" evidence="3">
    <location>
        <begin position="670"/>
        <end position="691"/>
    </location>
</feature>
<keyword evidence="2" id="KW-0677">Repeat</keyword>
<organism evidence="4 5">
    <name type="scientific">Neocallimastix californiae</name>
    <dbReference type="NCBI Taxonomy" id="1754190"/>
    <lineage>
        <taxon>Eukaryota</taxon>
        <taxon>Fungi</taxon>
        <taxon>Fungi incertae sedis</taxon>
        <taxon>Chytridiomycota</taxon>
        <taxon>Chytridiomycota incertae sedis</taxon>
        <taxon>Neocallimastigomycetes</taxon>
        <taxon>Neocallimastigales</taxon>
        <taxon>Neocallimastigaceae</taxon>
        <taxon>Neocallimastix</taxon>
    </lineage>
</organism>
<proteinExistence type="predicted"/>
<feature type="region of interest" description="Disordered" evidence="3">
    <location>
        <begin position="987"/>
        <end position="1009"/>
    </location>
</feature>
<feature type="compositionally biased region" description="Basic and acidic residues" evidence="3">
    <location>
        <begin position="987"/>
        <end position="1004"/>
    </location>
</feature>
<dbReference type="InterPro" id="IPR015915">
    <property type="entry name" value="Kelch-typ_b-propeller"/>
</dbReference>
<dbReference type="PANTHER" id="PTHR46093:SF18">
    <property type="entry name" value="FIBRONECTIN TYPE-III DOMAIN-CONTAINING PROTEIN"/>
    <property type="match status" value="1"/>
</dbReference>
<comment type="caution">
    <text evidence="4">The sequence shown here is derived from an EMBL/GenBank/DDBJ whole genome shotgun (WGS) entry which is preliminary data.</text>
</comment>
<evidence type="ECO:0000256" key="2">
    <source>
        <dbReference type="ARBA" id="ARBA00022737"/>
    </source>
</evidence>
<evidence type="ECO:0008006" key="6">
    <source>
        <dbReference type="Google" id="ProtNLM"/>
    </source>
</evidence>
<keyword evidence="1" id="KW-0880">Kelch repeat</keyword>
<evidence type="ECO:0000313" key="5">
    <source>
        <dbReference type="Proteomes" id="UP000193920"/>
    </source>
</evidence>
<reference evidence="4 5" key="1">
    <citation type="submission" date="2016-08" db="EMBL/GenBank/DDBJ databases">
        <title>A Parts List for Fungal Cellulosomes Revealed by Comparative Genomics.</title>
        <authorList>
            <consortium name="DOE Joint Genome Institute"/>
            <person name="Haitjema C.H."/>
            <person name="Gilmore S.P."/>
            <person name="Henske J.K."/>
            <person name="Solomon K.V."/>
            <person name="De Groot R."/>
            <person name="Kuo A."/>
            <person name="Mondo S.J."/>
            <person name="Salamov A.A."/>
            <person name="Labutti K."/>
            <person name="Zhao Z."/>
            <person name="Chiniquy J."/>
            <person name="Barry K."/>
            <person name="Brewer H.M."/>
            <person name="Purvine S.O."/>
            <person name="Wright A.T."/>
            <person name="Boxma B."/>
            <person name="Van Alen T."/>
            <person name="Hackstein J.H."/>
            <person name="Baker S.E."/>
            <person name="Grigoriev I.V."/>
            <person name="O'Malley M.A."/>
        </authorList>
    </citation>
    <scope>NUCLEOTIDE SEQUENCE [LARGE SCALE GENOMIC DNA]</scope>
    <source>
        <strain evidence="4 5">G1</strain>
    </source>
</reference>
<dbReference type="EMBL" id="MCOG01000064">
    <property type="protein sequence ID" value="ORY59379.1"/>
    <property type="molecule type" value="Genomic_DNA"/>
</dbReference>
<evidence type="ECO:0000256" key="3">
    <source>
        <dbReference type="SAM" id="MobiDB-lite"/>
    </source>
</evidence>
<dbReference type="PANTHER" id="PTHR46093">
    <property type="entry name" value="ACYL-COA-BINDING DOMAIN-CONTAINING PROTEIN 5"/>
    <property type="match status" value="1"/>
</dbReference>